<protein>
    <recommendedName>
        <fullName evidence="4">DUF2029 domain-containing protein</fullName>
    </recommendedName>
</protein>
<name>A0A6N9H9U7_9MICO</name>
<dbReference type="EMBL" id="WWEQ01000077">
    <property type="protein sequence ID" value="MYM20783.1"/>
    <property type="molecule type" value="Genomic_DNA"/>
</dbReference>
<proteinExistence type="predicted"/>
<feature type="non-terminal residue" evidence="2">
    <location>
        <position position="1"/>
    </location>
</feature>
<organism evidence="2 3">
    <name type="scientific">Brevibacterium rongguiense</name>
    <dbReference type="NCBI Taxonomy" id="2695267"/>
    <lineage>
        <taxon>Bacteria</taxon>
        <taxon>Bacillati</taxon>
        <taxon>Actinomycetota</taxon>
        <taxon>Actinomycetes</taxon>
        <taxon>Micrococcales</taxon>
        <taxon>Brevibacteriaceae</taxon>
        <taxon>Brevibacterium</taxon>
    </lineage>
</organism>
<evidence type="ECO:0000313" key="2">
    <source>
        <dbReference type="EMBL" id="MYM20783.1"/>
    </source>
</evidence>
<keyword evidence="1" id="KW-1133">Transmembrane helix</keyword>
<feature type="transmembrane region" description="Helical" evidence="1">
    <location>
        <begin position="155"/>
        <end position="176"/>
    </location>
</feature>
<feature type="transmembrane region" description="Helical" evidence="1">
    <location>
        <begin position="367"/>
        <end position="391"/>
    </location>
</feature>
<feature type="transmembrane region" description="Helical" evidence="1">
    <location>
        <begin position="227"/>
        <end position="252"/>
    </location>
</feature>
<dbReference type="AlphaFoldDB" id="A0A6N9H9U7"/>
<keyword evidence="3" id="KW-1185">Reference proteome</keyword>
<evidence type="ECO:0000256" key="1">
    <source>
        <dbReference type="SAM" id="Phobius"/>
    </source>
</evidence>
<keyword evidence="1" id="KW-0812">Transmembrane</keyword>
<feature type="transmembrane region" description="Helical" evidence="1">
    <location>
        <begin position="188"/>
        <end position="221"/>
    </location>
</feature>
<comment type="caution">
    <text evidence="2">The sequence shown here is derived from an EMBL/GenBank/DDBJ whole genome shotgun (WGS) entry which is preliminary data.</text>
</comment>
<evidence type="ECO:0008006" key="4">
    <source>
        <dbReference type="Google" id="ProtNLM"/>
    </source>
</evidence>
<feature type="transmembrane region" description="Helical" evidence="1">
    <location>
        <begin position="56"/>
        <end position="79"/>
    </location>
</feature>
<feature type="transmembrane region" description="Helical" evidence="1">
    <location>
        <begin position="403"/>
        <end position="421"/>
    </location>
</feature>
<evidence type="ECO:0000313" key="3">
    <source>
        <dbReference type="Proteomes" id="UP000469215"/>
    </source>
</evidence>
<dbReference type="Proteomes" id="UP000469215">
    <property type="component" value="Unassembled WGS sequence"/>
</dbReference>
<reference evidence="2 3" key="1">
    <citation type="submission" date="2020-01" db="EMBL/GenBank/DDBJ databases">
        <authorList>
            <person name="Deng T."/>
        </authorList>
    </citation>
    <scope>NUCLEOTIDE SEQUENCE [LARGE SCALE GENOMIC DNA]</scope>
    <source>
        <strain evidence="2 3">5221</strain>
    </source>
</reference>
<keyword evidence="1" id="KW-0472">Membrane</keyword>
<gene>
    <name evidence="2" type="ORF">GSY69_12630</name>
</gene>
<feature type="transmembrane region" description="Helical" evidence="1">
    <location>
        <begin position="326"/>
        <end position="347"/>
    </location>
</feature>
<sequence length="431" mass="47053">AGGERPTERTAAAHTAGTAAHTAATTAADVAQPHLPGFLSRPGLNAAARQMLLLPVWLQALAVYLVTRILTLGIMGAVVRTQVASPWTTGATTSLNDFLNFWDAGWYQRIADEWYPSQLPLTETGDVAQNQWAFYPLHPLLVRDVQFLLPLDYRVISPILSMVFAAIAAILILHLFRLHSSPGRALTGLAFVFTFPASPVLMTGYAEALTLMLLAAALLLVVRRRYLLALPIVVLLDLSRPIGVAFSFFMLVHLIGRIRRRRTDPYPPAEVVRSWALGVGSCAAALIQPAYAWIATGSPTAYTDTEAAWTGHSKILLQWVDRAEGLVGGFGIPLLLVTVALFVGAILSPAGAAMGRVCRQFTLAYGVYLLLFFTPQTSTLRLMLPMFPFALILAQSRSWTARFAILTASIVFQIVWVAYLWKFTPPADFPP</sequence>
<accession>A0A6N9H9U7</accession>
<dbReference type="RefSeq" id="WP_160954195.1">
    <property type="nucleotide sequence ID" value="NZ_WWEQ01000077.1"/>
</dbReference>